<dbReference type="EMBL" id="BKCJ011881432">
    <property type="protein sequence ID" value="GFD60707.1"/>
    <property type="molecule type" value="Genomic_DNA"/>
</dbReference>
<organism evidence="1">
    <name type="scientific">Tanacetum cinerariifolium</name>
    <name type="common">Dalmatian daisy</name>
    <name type="synonym">Chrysanthemum cinerariifolium</name>
    <dbReference type="NCBI Taxonomy" id="118510"/>
    <lineage>
        <taxon>Eukaryota</taxon>
        <taxon>Viridiplantae</taxon>
        <taxon>Streptophyta</taxon>
        <taxon>Embryophyta</taxon>
        <taxon>Tracheophyta</taxon>
        <taxon>Spermatophyta</taxon>
        <taxon>Magnoliopsida</taxon>
        <taxon>eudicotyledons</taxon>
        <taxon>Gunneridae</taxon>
        <taxon>Pentapetalae</taxon>
        <taxon>asterids</taxon>
        <taxon>campanulids</taxon>
        <taxon>Asterales</taxon>
        <taxon>Asteraceae</taxon>
        <taxon>Asteroideae</taxon>
        <taxon>Anthemideae</taxon>
        <taxon>Anthemidinae</taxon>
        <taxon>Tanacetum</taxon>
    </lineage>
</organism>
<dbReference type="Gene3D" id="1.25.10.10">
    <property type="entry name" value="Leucine-rich Repeat Variant"/>
    <property type="match status" value="1"/>
</dbReference>
<evidence type="ECO:0000313" key="1">
    <source>
        <dbReference type="EMBL" id="GFD60707.1"/>
    </source>
</evidence>
<accession>A0A699XLZ3</accession>
<feature type="non-terminal residue" evidence="1">
    <location>
        <position position="1"/>
    </location>
</feature>
<reference evidence="1" key="1">
    <citation type="journal article" date="2019" name="Sci. Rep.">
        <title>Draft genome of Tanacetum cinerariifolium, the natural source of mosquito coil.</title>
        <authorList>
            <person name="Yamashiro T."/>
            <person name="Shiraishi A."/>
            <person name="Satake H."/>
            <person name="Nakayama K."/>
        </authorList>
    </citation>
    <scope>NUCLEOTIDE SEQUENCE</scope>
</reference>
<gene>
    <name evidence="1" type="ORF">Tci_932676</name>
</gene>
<proteinExistence type="predicted"/>
<name>A0A699XLZ3_TANCI</name>
<dbReference type="AlphaFoldDB" id="A0A699XLZ3"/>
<sequence>IRHPNALHPDNVMAYDNAVSALGKVCHFHRDSIDSAQVIPA</sequence>
<protein>
    <submittedName>
        <fullName evidence="1">Importin-5-like</fullName>
    </submittedName>
</protein>
<comment type="caution">
    <text evidence="1">The sequence shown here is derived from an EMBL/GenBank/DDBJ whole genome shotgun (WGS) entry which is preliminary data.</text>
</comment>
<dbReference type="InterPro" id="IPR011989">
    <property type="entry name" value="ARM-like"/>
</dbReference>
<feature type="non-terminal residue" evidence="1">
    <location>
        <position position="41"/>
    </location>
</feature>